<feature type="repeat" description="PPR" evidence="2">
    <location>
        <begin position="215"/>
        <end position="249"/>
    </location>
</feature>
<dbReference type="AlphaFoldDB" id="A0A2P6PFW2"/>
<dbReference type="InterPro" id="IPR011990">
    <property type="entry name" value="TPR-like_helical_dom_sf"/>
</dbReference>
<dbReference type="Pfam" id="PF01535">
    <property type="entry name" value="PPR"/>
    <property type="match status" value="4"/>
</dbReference>
<dbReference type="InterPro" id="IPR002885">
    <property type="entry name" value="PPR_rpt"/>
</dbReference>
<dbReference type="GO" id="GO:0009451">
    <property type="term" value="P:RNA modification"/>
    <property type="evidence" value="ECO:0007669"/>
    <property type="project" value="InterPro"/>
</dbReference>
<accession>A0A2P6PFW2</accession>
<dbReference type="OMA" id="QMPAEYD"/>
<dbReference type="Gene3D" id="1.25.40.10">
    <property type="entry name" value="Tetratricopeptide repeat domain"/>
    <property type="match status" value="4"/>
</dbReference>
<dbReference type="GO" id="GO:0003723">
    <property type="term" value="F:RNA binding"/>
    <property type="evidence" value="ECO:0007669"/>
    <property type="project" value="InterPro"/>
</dbReference>
<dbReference type="NCBIfam" id="TIGR00756">
    <property type="entry name" value="PPR"/>
    <property type="match status" value="2"/>
</dbReference>
<dbReference type="InterPro" id="IPR046960">
    <property type="entry name" value="PPR_At4g14850-like_plant"/>
</dbReference>
<evidence type="ECO:0000256" key="2">
    <source>
        <dbReference type="PROSITE-ProRule" id="PRU00708"/>
    </source>
</evidence>
<dbReference type="PANTHER" id="PTHR24015">
    <property type="entry name" value="OS07G0578800 PROTEIN-RELATED"/>
    <property type="match status" value="1"/>
</dbReference>
<feature type="repeat" description="PPR" evidence="2">
    <location>
        <begin position="117"/>
        <end position="147"/>
    </location>
</feature>
<feature type="repeat" description="PPR" evidence="2">
    <location>
        <begin position="399"/>
        <end position="433"/>
    </location>
</feature>
<feature type="repeat" description="PPR" evidence="2">
    <location>
        <begin position="318"/>
        <end position="352"/>
    </location>
</feature>
<protein>
    <submittedName>
        <fullName evidence="3">Putative pentatricopeptide</fullName>
    </submittedName>
</protein>
<evidence type="ECO:0000256" key="1">
    <source>
        <dbReference type="ARBA" id="ARBA00022737"/>
    </source>
</evidence>
<dbReference type="PROSITE" id="PS51375">
    <property type="entry name" value="PPR"/>
    <property type="match status" value="4"/>
</dbReference>
<reference evidence="3 4" key="1">
    <citation type="journal article" date="2018" name="Nat. Genet.">
        <title>The Rosa genome provides new insights in the design of modern roses.</title>
        <authorList>
            <person name="Bendahmane M."/>
        </authorList>
    </citation>
    <scope>NUCLEOTIDE SEQUENCE [LARGE SCALE GENOMIC DNA]</scope>
    <source>
        <strain evidence="4">cv. Old Blush</strain>
    </source>
</reference>
<evidence type="ECO:0000313" key="3">
    <source>
        <dbReference type="EMBL" id="PRQ20813.1"/>
    </source>
</evidence>
<name>A0A2P6PFW2_ROSCH</name>
<sequence length="446" mass="49505">MRQLNQIHALLVKNPRPQVLNPWLGYLTKSSAPQNALFLYNQMLHHPTSHNHYTFTYALKACCLLHSPHKGQEIQAHVTKSGHISDTFIQNSLLHFYVIQSDIVSATRVFDSIPIPDVVSWTSMISGLSKCGFVEEAIVKFMSMDVKPNSTTLVTVLSSCSTLRALKFGKAFHGHCLRNFRERNLILDNAVLDFYLRCGSLASARYLFVNMPKRDVVSWTIVVGGYAQRGFCEEAVKLFQQLLQGGEAEPNEATIVNVLSACSSICALSSGQQVHAYISNRRDLMANVNVGNALINLYVKCGNLEMAISVFQSLGHKAIISWSTIICGMAMNGHGIHVLQLFSSMLVNGVSPDGAFIKEMPTEADGPVWGALLNACKIYGNEEMVERIRERLRNRAGVSTGTYALLSNAYAKHDRWDDSNKVRDEMREMGLKAPPGRSWIEIGPSI</sequence>
<dbReference type="Gramene" id="PRQ20813">
    <property type="protein sequence ID" value="PRQ20813"/>
    <property type="gene ID" value="RchiOBHm_Chr7g0232221"/>
</dbReference>
<dbReference type="Proteomes" id="UP000238479">
    <property type="component" value="Chromosome 7"/>
</dbReference>
<dbReference type="InterPro" id="IPR046848">
    <property type="entry name" value="E_motif"/>
</dbReference>
<dbReference type="PANTHER" id="PTHR24015:SF1063">
    <property type="entry name" value="OS12G0156900 PROTEIN"/>
    <property type="match status" value="1"/>
</dbReference>
<comment type="caution">
    <text evidence="3">The sequence shown here is derived from an EMBL/GenBank/DDBJ whole genome shotgun (WGS) entry which is preliminary data.</text>
</comment>
<dbReference type="EMBL" id="PDCK01000045">
    <property type="protein sequence ID" value="PRQ20813.1"/>
    <property type="molecule type" value="Genomic_DNA"/>
</dbReference>
<keyword evidence="1" id="KW-0677">Repeat</keyword>
<keyword evidence="4" id="KW-1185">Reference proteome</keyword>
<dbReference type="FunFam" id="1.25.40.10:FF:000381">
    <property type="entry name" value="Pentatricopeptide repeat-containing protein"/>
    <property type="match status" value="1"/>
</dbReference>
<evidence type="ECO:0000313" key="4">
    <source>
        <dbReference type="Proteomes" id="UP000238479"/>
    </source>
</evidence>
<gene>
    <name evidence="3" type="ORF">RchiOBHm_Chr7g0232221</name>
</gene>
<dbReference type="Pfam" id="PF20431">
    <property type="entry name" value="E_motif"/>
    <property type="match status" value="1"/>
</dbReference>
<proteinExistence type="predicted"/>
<organism evidence="3 4">
    <name type="scientific">Rosa chinensis</name>
    <name type="common">China rose</name>
    <dbReference type="NCBI Taxonomy" id="74649"/>
    <lineage>
        <taxon>Eukaryota</taxon>
        <taxon>Viridiplantae</taxon>
        <taxon>Streptophyta</taxon>
        <taxon>Embryophyta</taxon>
        <taxon>Tracheophyta</taxon>
        <taxon>Spermatophyta</taxon>
        <taxon>Magnoliopsida</taxon>
        <taxon>eudicotyledons</taxon>
        <taxon>Gunneridae</taxon>
        <taxon>Pentapetalae</taxon>
        <taxon>rosids</taxon>
        <taxon>fabids</taxon>
        <taxon>Rosales</taxon>
        <taxon>Rosaceae</taxon>
        <taxon>Rosoideae</taxon>
        <taxon>Rosoideae incertae sedis</taxon>
        <taxon>Rosa</taxon>
    </lineage>
</organism>
<dbReference type="FunFam" id="1.25.40.10:FF:000344">
    <property type="entry name" value="Pentatricopeptide repeat-containing protein"/>
    <property type="match status" value="1"/>
</dbReference>